<comment type="cofactor">
    <cofactor evidence="1">
        <name>[4Fe-4S] cluster</name>
        <dbReference type="ChEBI" id="CHEBI:49883"/>
    </cofactor>
</comment>
<dbReference type="SUPFAM" id="SSF102114">
    <property type="entry name" value="Radical SAM enzymes"/>
    <property type="match status" value="1"/>
</dbReference>
<dbReference type="GO" id="GO:0051539">
    <property type="term" value="F:4 iron, 4 sulfur cluster binding"/>
    <property type="evidence" value="ECO:0007669"/>
    <property type="project" value="UniProtKB-KW"/>
</dbReference>
<evidence type="ECO:0000313" key="10">
    <source>
        <dbReference type="EMBL" id="KUG05414.1"/>
    </source>
</evidence>
<dbReference type="InterPro" id="IPR058240">
    <property type="entry name" value="rSAM_sf"/>
</dbReference>
<dbReference type="InterPro" id="IPR007197">
    <property type="entry name" value="rSAM"/>
</dbReference>
<dbReference type="InterPro" id="IPR012838">
    <property type="entry name" value="PFL1_activating"/>
</dbReference>
<name>A0A0W8EAB7_9ZZZZ</name>
<reference evidence="10" key="1">
    <citation type="journal article" date="2015" name="Proc. Natl. Acad. Sci. U.S.A.">
        <title>Networks of energetic and metabolic interactions define dynamics in microbial communities.</title>
        <authorList>
            <person name="Embree M."/>
            <person name="Liu J.K."/>
            <person name="Al-Bassam M.M."/>
            <person name="Zengler K."/>
        </authorList>
    </citation>
    <scope>NUCLEOTIDE SEQUENCE</scope>
</reference>
<dbReference type="PANTHER" id="PTHR30352:SF5">
    <property type="entry name" value="PYRUVATE FORMATE-LYASE 1-ACTIVATING ENZYME"/>
    <property type="match status" value="1"/>
</dbReference>
<dbReference type="PANTHER" id="PTHR30352">
    <property type="entry name" value="PYRUVATE FORMATE-LYASE-ACTIVATING ENZYME"/>
    <property type="match status" value="1"/>
</dbReference>
<dbReference type="GO" id="GO:0043365">
    <property type="term" value="F:[formate-C-acetyltransferase]-activating enzyme activity"/>
    <property type="evidence" value="ECO:0007669"/>
    <property type="project" value="UniProtKB-EC"/>
</dbReference>
<evidence type="ECO:0000256" key="3">
    <source>
        <dbReference type="ARBA" id="ARBA00022485"/>
    </source>
</evidence>
<evidence type="ECO:0000256" key="5">
    <source>
        <dbReference type="ARBA" id="ARBA00022723"/>
    </source>
</evidence>
<dbReference type="PROSITE" id="PS01087">
    <property type="entry name" value="RADICAL_ACTIVATING"/>
    <property type="match status" value="1"/>
</dbReference>
<keyword evidence="6 10" id="KW-0560">Oxidoreductase</keyword>
<dbReference type="InterPro" id="IPR012839">
    <property type="entry name" value="Organic_radical_activase"/>
</dbReference>
<dbReference type="EC" id="1.97.1.4" evidence="10"/>
<dbReference type="PIRSF" id="PIRSF000371">
    <property type="entry name" value="PFL_act_enz"/>
    <property type="match status" value="1"/>
</dbReference>
<keyword evidence="7" id="KW-0408">Iron</keyword>
<keyword evidence="8" id="KW-0411">Iron-sulfur</keyword>
<keyword evidence="3" id="KW-0004">4Fe-4S</keyword>
<keyword evidence="10" id="KW-0670">Pyruvate</keyword>
<sequence>MLGRIHSIDTFSTLDGPGIRTVIFMQGCSLRCKYCHNPDTWSRESADSRDYTPEALMHIIARGKPYFDASRGGITFSGGEPLLQHRFIKDIFVRCREIGISTAFDSSLYISPRIVEDLLGCTDLVLADIKQMDRSRSLELVGAANELNLGNIELINNHQVSIWIRYVVVPGWTDDRKDVEAMARFIAPLAWVKRVDLLPYHALGRHKWPMLGMEYELADLYPPSREQMLELKRLVEEHSNKLVVIHE</sequence>
<dbReference type="AlphaFoldDB" id="A0A0W8EAB7"/>
<evidence type="ECO:0000259" key="9">
    <source>
        <dbReference type="PROSITE" id="PS51918"/>
    </source>
</evidence>
<keyword evidence="4" id="KW-0949">S-adenosyl-L-methionine</keyword>
<accession>A0A0W8EAB7</accession>
<keyword evidence="10" id="KW-0456">Lyase</keyword>
<evidence type="ECO:0000256" key="1">
    <source>
        <dbReference type="ARBA" id="ARBA00001966"/>
    </source>
</evidence>
<dbReference type="GO" id="GO:0016829">
    <property type="term" value="F:lyase activity"/>
    <property type="evidence" value="ECO:0007669"/>
    <property type="project" value="UniProtKB-KW"/>
</dbReference>
<dbReference type="InterPro" id="IPR034457">
    <property type="entry name" value="Organic_radical-activating"/>
</dbReference>
<evidence type="ECO:0000256" key="4">
    <source>
        <dbReference type="ARBA" id="ARBA00022691"/>
    </source>
</evidence>
<dbReference type="SFLD" id="SFLDG01066">
    <property type="entry name" value="organic_radical-activating_enz"/>
    <property type="match status" value="1"/>
</dbReference>
<dbReference type="PROSITE" id="PS51918">
    <property type="entry name" value="RADICAL_SAM"/>
    <property type="match status" value="1"/>
</dbReference>
<comment type="similarity">
    <text evidence="2">Belongs to the organic radical-activating enzymes family.</text>
</comment>
<gene>
    <name evidence="10" type="ORF">ASZ90_017095</name>
</gene>
<dbReference type="InterPro" id="IPR013785">
    <property type="entry name" value="Aldolase_TIM"/>
</dbReference>
<evidence type="ECO:0000256" key="8">
    <source>
        <dbReference type="ARBA" id="ARBA00023014"/>
    </source>
</evidence>
<evidence type="ECO:0000256" key="7">
    <source>
        <dbReference type="ARBA" id="ARBA00023004"/>
    </source>
</evidence>
<protein>
    <submittedName>
        <fullName evidence="10">Pyruvate formate-lyase activating enzyme</fullName>
        <ecNumber evidence="10">1.97.1.4</ecNumber>
    </submittedName>
</protein>
<dbReference type="NCBIfam" id="TIGR02493">
    <property type="entry name" value="PFLA"/>
    <property type="match status" value="1"/>
</dbReference>
<evidence type="ECO:0000256" key="6">
    <source>
        <dbReference type="ARBA" id="ARBA00023002"/>
    </source>
</evidence>
<proteinExistence type="inferred from homology"/>
<organism evidence="10">
    <name type="scientific">hydrocarbon metagenome</name>
    <dbReference type="NCBI Taxonomy" id="938273"/>
    <lineage>
        <taxon>unclassified sequences</taxon>
        <taxon>metagenomes</taxon>
        <taxon>ecological metagenomes</taxon>
    </lineage>
</organism>
<dbReference type="Gene3D" id="3.20.20.70">
    <property type="entry name" value="Aldolase class I"/>
    <property type="match status" value="1"/>
</dbReference>
<comment type="caution">
    <text evidence="10">The sequence shown here is derived from an EMBL/GenBank/DDBJ whole genome shotgun (WGS) entry which is preliminary data.</text>
</comment>
<dbReference type="SFLD" id="SFLDS00029">
    <property type="entry name" value="Radical_SAM"/>
    <property type="match status" value="1"/>
</dbReference>
<dbReference type="GO" id="GO:0046872">
    <property type="term" value="F:metal ion binding"/>
    <property type="evidence" value="ECO:0007669"/>
    <property type="project" value="UniProtKB-KW"/>
</dbReference>
<feature type="domain" description="Radical SAM core" evidence="9">
    <location>
        <begin position="14"/>
        <end position="237"/>
    </location>
</feature>
<keyword evidence="5" id="KW-0479">Metal-binding</keyword>
<evidence type="ECO:0000256" key="2">
    <source>
        <dbReference type="ARBA" id="ARBA00009777"/>
    </source>
</evidence>
<dbReference type="CDD" id="cd01335">
    <property type="entry name" value="Radical_SAM"/>
    <property type="match status" value="1"/>
</dbReference>
<dbReference type="Pfam" id="PF04055">
    <property type="entry name" value="Radical_SAM"/>
    <property type="match status" value="1"/>
</dbReference>
<dbReference type="InterPro" id="IPR001989">
    <property type="entry name" value="Radical_activat_CS"/>
</dbReference>
<dbReference type="EMBL" id="LNQE01001813">
    <property type="protein sequence ID" value="KUG05414.1"/>
    <property type="molecule type" value="Genomic_DNA"/>
</dbReference>